<dbReference type="Gene3D" id="3.40.50.1820">
    <property type="entry name" value="alpha/beta hydrolase"/>
    <property type="match status" value="1"/>
</dbReference>
<dbReference type="AlphaFoldDB" id="A0A0A1TEN0"/>
<dbReference type="Pfam" id="PF00561">
    <property type="entry name" value="Abhydrolase_1"/>
    <property type="match status" value="1"/>
</dbReference>
<dbReference type="InterPro" id="IPR000073">
    <property type="entry name" value="AB_hydrolase_1"/>
</dbReference>
<evidence type="ECO:0000313" key="4">
    <source>
        <dbReference type="Proteomes" id="UP000039046"/>
    </source>
</evidence>
<name>A0A0A1TEN0_9HYPO</name>
<dbReference type="Proteomes" id="UP000039046">
    <property type="component" value="Unassembled WGS sequence"/>
</dbReference>
<dbReference type="SUPFAM" id="SSF53474">
    <property type="entry name" value="alpha/beta-Hydrolases"/>
    <property type="match status" value="1"/>
</dbReference>
<feature type="transmembrane region" description="Helical" evidence="1">
    <location>
        <begin position="12"/>
        <end position="32"/>
    </location>
</feature>
<evidence type="ECO:0000256" key="1">
    <source>
        <dbReference type="SAM" id="Phobius"/>
    </source>
</evidence>
<keyword evidence="1" id="KW-1133">Transmembrane helix</keyword>
<feature type="domain" description="AB hydrolase-1" evidence="2">
    <location>
        <begin position="308"/>
        <end position="401"/>
    </location>
</feature>
<dbReference type="OrthoDB" id="6431331at2759"/>
<keyword evidence="4" id="KW-1185">Reference proteome</keyword>
<proteinExistence type="predicted"/>
<dbReference type="InterPro" id="IPR029058">
    <property type="entry name" value="AB_hydrolase_fold"/>
</dbReference>
<dbReference type="STRING" id="1531966.A0A0A1TEN0"/>
<dbReference type="HOGENOM" id="CLU_027502_2_0_1"/>
<dbReference type="PANTHER" id="PTHR37471:SF1">
    <property type="entry name" value="AB HYDROLASE-1 DOMAIN-CONTAINING PROTEIN"/>
    <property type="match status" value="1"/>
</dbReference>
<accession>A0A0A1TEN0</accession>
<evidence type="ECO:0000259" key="2">
    <source>
        <dbReference type="Pfam" id="PF00561"/>
    </source>
</evidence>
<evidence type="ECO:0000313" key="3">
    <source>
        <dbReference type="EMBL" id="CEJ88429.1"/>
    </source>
</evidence>
<organism evidence="3 4">
    <name type="scientific">[Torrubiella] hemipterigena</name>
    <dbReference type="NCBI Taxonomy" id="1531966"/>
    <lineage>
        <taxon>Eukaryota</taxon>
        <taxon>Fungi</taxon>
        <taxon>Dikarya</taxon>
        <taxon>Ascomycota</taxon>
        <taxon>Pezizomycotina</taxon>
        <taxon>Sordariomycetes</taxon>
        <taxon>Hypocreomycetidae</taxon>
        <taxon>Hypocreales</taxon>
        <taxon>Clavicipitaceae</taxon>
        <taxon>Clavicipitaceae incertae sedis</taxon>
        <taxon>'Torrubiella' clade</taxon>
    </lineage>
</organism>
<reference evidence="3 4" key="1">
    <citation type="journal article" date="2015" name="Genome Announc.">
        <title>Draft Genome Sequence and Gene Annotation of the Entomopathogenic Fungus Verticillium hemipterigenum.</title>
        <authorList>
            <person name="Horn F."/>
            <person name="Habel A."/>
            <person name="Scharf D.H."/>
            <person name="Dworschak J."/>
            <person name="Brakhage A.A."/>
            <person name="Guthke R."/>
            <person name="Hertweck C."/>
            <person name="Linde J."/>
        </authorList>
    </citation>
    <scope>NUCLEOTIDE SEQUENCE [LARGE SCALE GENOMIC DNA]</scope>
</reference>
<protein>
    <recommendedName>
        <fullName evidence="2">AB hydrolase-1 domain-containing protein</fullName>
    </recommendedName>
</protein>
<sequence length="514" mass="58958">MIGTSFGEWAFIRLSILVLRYPVVVYTIFLGGQYLRYGNKARDHIVTSSIIALIIAELVFAVCIYWPATRRLSDAAVHPEPLSRNARRALFHKCFDNVPNLESYIQGWFLGAEITNIRRDNVREFILWAFFEHDDIPAGLDDDIDDEVDEYIEIIETRLDYKFAIGKGPAKSLRLTIDPIHSTYRGLMWYIIIFWVDAFTHLAMRFSGFQYYSRQTQHAIKTFPPRLQELAWKQHESPAARLGYWFSEQTSTEQLPVLFIHGIGIGLLTYIHFLADLRKAQLNSEGNIGIIAIELLPISFRLTQPMPRKDDLVAQISTILKHHNWREFTIASHSYGSVVTSQLLSDHVLQQQVRSVMLVDPVSVMLHLPTIAYNFTRRTPRLANEWQLWYFASTDPVVANCLGRHFFWRENIAWKEELVASSADNFPVLERKVTVCLAGRDIILDPLAAAQYLAQRSGEAPELATGASSEVTVLTFPRLDHAQVFDSAIDYRRIIEGLIDDQEGAFRERVAQIE</sequence>
<feature type="transmembrane region" description="Helical" evidence="1">
    <location>
        <begin position="255"/>
        <end position="275"/>
    </location>
</feature>
<gene>
    <name evidence="3" type="ORF">VHEMI04721</name>
</gene>
<keyword evidence="1" id="KW-0812">Transmembrane</keyword>
<feature type="transmembrane region" description="Helical" evidence="1">
    <location>
        <begin position="187"/>
        <end position="204"/>
    </location>
</feature>
<keyword evidence="1" id="KW-0472">Membrane</keyword>
<dbReference type="EMBL" id="CDHN01000002">
    <property type="protein sequence ID" value="CEJ88429.1"/>
    <property type="molecule type" value="Genomic_DNA"/>
</dbReference>
<feature type="transmembrane region" description="Helical" evidence="1">
    <location>
        <begin position="44"/>
        <end position="66"/>
    </location>
</feature>
<dbReference type="PANTHER" id="PTHR37471">
    <property type="entry name" value="UNNAMED PRODUCT"/>
    <property type="match status" value="1"/>
</dbReference>